<dbReference type="Pfam" id="PF13927">
    <property type="entry name" value="Ig_3"/>
    <property type="match status" value="3"/>
</dbReference>
<evidence type="ECO:0000259" key="3">
    <source>
        <dbReference type="PROSITE" id="PS50835"/>
    </source>
</evidence>
<feature type="domain" description="Ig-like" evidence="3">
    <location>
        <begin position="560"/>
        <end position="702"/>
    </location>
</feature>
<dbReference type="EMBL" id="CASHTH010002572">
    <property type="protein sequence ID" value="CAI8031862.1"/>
    <property type="molecule type" value="Genomic_DNA"/>
</dbReference>
<feature type="domain" description="Ig-like" evidence="3">
    <location>
        <begin position="136"/>
        <end position="242"/>
    </location>
</feature>
<feature type="region of interest" description="Disordered" evidence="1">
    <location>
        <begin position="588"/>
        <end position="644"/>
    </location>
</feature>
<evidence type="ECO:0000256" key="1">
    <source>
        <dbReference type="SAM" id="MobiDB-lite"/>
    </source>
</evidence>
<feature type="transmembrane region" description="Helical" evidence="2">
    <location>
        <begin position="815"/>
        <end position="839"/>
    </location>
</feature>
<feature type="region of interest" description="Disordered" evidence="1">
    <location>
        <begin position="111"/>
        <end position="166"/>
    </location>
</feature>
<keyword evidence="5" id="KW-1185">Reference proteome</keyword>
<dbReference type="AlphaFoldDB" id="A0AA35SMM3"/>
<dbReference type="Gene3D" id="2.60.40.10">
    <property type="entry name" value="Immunoglobulins"/>
    <property type="match status" value="4"/>
</dbReference>
<evidence type="ECO:0000313" key="5">
    <source>
        <dbReference type="Proteomes" id="UP001174909"/>
    </source>
</evidence>
<keyword evidence="2" id="KW-1133">Transmembrane helix</keyword>
<dbReference type="SMART" id="SM00408">
    <property type="entry name" value="IGc2"/>
    <property type="match status" value="3"/>
</dbReference>
<dbReference type="SUPFAM" id="SSF48726">
    <property type="entry name" value="Immunoglobulin"/>
    <property type="match status" value="4"/>
</dbReference>
<feature type="compositionally biased region" description="Pro residues" evidence="1">
    <location>
        <begin position="122"/>
        <end position="146"/>
    </location>
</feature>
<dbReference type="InterPro" id="IPR003599">
    <property type="entry name" value="Ig_sub"/>
</dbReference>
<sequence length="900" mass="96893">MASRQWLCGTPFSATDISTVSYIEVYFLSLPSAKIGPPETTRIATDLNPRVEDTFIPQNCSFSSSTNTLTRNTFTLPQNPDDNVLEITFDFNQDTDWLFISEIQLCAGDPPSSISCGSPTTDPTPTPSPPPSPTPPSLTLSSPPPTGATESPDLGQPDSVSLTCSVASPPTGDYQYQWQWWRNGTPLSNTDTRFSITHSTNTQSSSLVISGLRYSDAGDYMCTVEYGACPDGVDCSGTTPVTGNIHLDLPLIVEVESSGLVVREGSEVIVLTCEVYGYPRDSSPPKWSSPGRNLETRRFITTLSDTGPLSGGSVSSTDKVTVSQLTIVNVTEADQGEYTCSVDGESASFRVDLGKLLFIASYLHIHQRICSIESGYVWTQTVYDTTGNILTNPDFSNPVKKTLQNDDSSGECNAYGNIRTANIQPNPFNDDYYGGEAESHIVQYSARLYFVCKAGTTLEGPTLEHVKDTYTAHIRFNTNSFRVQETGTTTSPVAYNGIEPDTTGFYFLSLPSAKIGPPETTRIATDLNPRVEDTLIPQSCSFSSSTNTLTRNTFTLPQNPDNVEITFSFNQDTDWLFMSEIQLCAGDPPSSISCGSPTTDPAPTFSPPPSPTPPSLTLSSPPPTGVTESPDLGQPDSWQWWRNGTPLSNTDTRFSITHSTNTQSSSLVISGLRYSDAGDYMCTVEYGACPDGVDCSGTTPVTGNIRLNLPLIVEVESSGLVVREGSEVIVLTCEVYGYPRDSSPLKWSSPGRNLETRRFIITLSDTGPLSGGSVSSTDKVTVSQLIIFNVTEADQGEYTCNSGSGADSNESLTGVVVGLAVMLLVSVTINLLLAAHWMYTLRGRGTKSGGEGPGNQEQLYEVVDGDQQLNAARDEVSLKTNEAYGKISTQNMTSAPNTAL</sequence>
<gene>
    <name evidence="4" type="ORF">GBAR_LOCUS18049</name>
</gene>
<accession>A0AA35SMM3</accession>
<dbReference type="PANTHER" id="PTHR46013">
    <property type="entry name" value="VASCULAR CELL ADHESION MOLECULE 1"/>
    <property type="match status" value="1"/>
</dbReference>
<organism evidence="4 5">
    <name type="scientific">Geodia barretti</name>
    <name type="common">Barrett's horny sponge</name>
    <dbReference type="NCBI Taxonomy" id="519541"/>
    <lineage>
        <taxon>Eukaryota</taxon>
        <taxon>Metazoa</taxon>
        <taxon>Porifera</taxon>
        <taxon>Demospongiae</taxon>
        <taxon>Heteroscleromorpha</taxon>
        <taxon>Tetractinellida</taxon>
        <taxon>Astrophorina</taxon>
        <taxon>Geodiidae</taxon>
        <taxon>Geodia</taxon>
    </lineage>
</organism>
<keyword evidence="2" id="KW-0812">Transmembrane</keyword>
<proteinExistence type="predicted"/>
<dbReference type="SMART" id="SM00409">
    <property type="entry name" value="IG"/>
    <property type="match status" value="4"/>
</dbReference>
<dbReference type="InterPro" id="IPR013106">
    <property type="entry name" value="Ig_V-set"/>
</dbReference>
<dbReference type="PANTHER" id="PTHR46013:SF7">
    <property type="entry name" value="IG-LIKE DOMAIN-CONTAINING PROTEIN"/>
    <property type="match status" value="1"/>
</dbReference>
<comment type="caution">
    <text evidence="4">The sequence shown here is derived from an EMBL/GenBank/DDBJ whole genome shotgun (WGS) entry which is preliminary data.</text>
</comment>
<dbReference type="InterPro" id="IPR007110">
    <property type="entry name" value="Ig-like_dom"/>
</dbReference>
<feature type="domain" description="Ig-like" evidence="3">
    <location>
        <begin position="710"/>
        <end position="813"/>
    </location>
</feature>
<dbReference type="GO" id="GO:0016301">
    <property type="term" value="F:kinase activity"/>
    <property type="evidence" value="ECO:0007669"/>
    <property type="project" value="UniProtKB-KW"/>
</dbReference>
<reference evidence="4" key="1">
    <citation type="submission" date="2023-03" db="EMBL/GenBank/DDBJ databases">
        <authorList>
            <person name="Steffen K."/>
            <person name="Cardenas P."/>
        </authorList>
    </citation>
    <scope>NUCLEOTIDE SEQUENCE</scope>
</reference>
<keyword evidence="4" id="KW-0418">Kinase</keyword>
<dbReference type="PROSITE" id="PS50835">
    <property type="entry name" value="IG_LIKE"/>
    <property type="match status" value="4"/>
</dbReference>
<evidence type="ECO:0000256" key="2">
    <source>
        <dbReference type="SAM" id="Phobius"/>
    </source>
</evidence>
<evidence type="ECO:0000313" key="4">
    <source>
        <dbReference type="EMBL" id="CAI8031862.1"/>
    </source>
</evidence>
<keyword evidence="4" id="KW-0675">Receptor</keyword>
<dbReference type="CDD" id="cd00096">
    <property type="entry name" value="Ig"/>
    <property type="match status" value="2"/>
</dbReference>
<feature type="domain" description="Ig-like" evidence="3">
    <location>
        <begin position="250"/>
        <end position="352"/>
    </location>
</feature>
<dbReference type="InterPro" id="IPR003598">
    <property type="entry name" value="Ig_sub2"/>
</dbReference>
<name>A0AA35SMM3_GEOBA</name>
<protein>
    <submittedName>
        <fullName evidence="4">Class II receptor tyrosine kinase</fullName>
    </submittedName>
</protein>
<dbReference type="SMART" id="SM00406">
    <property type="entry name" value="IGv"/>
    <property type="match status" value="4"/>
</dbReference>
<dbReference type="InterPro" id="IPR036179">
    <property type="entry name" value="Ig-like_dom_sf"/>
</dbReference>
<dbReference type="InterPro" id="IPR013783">
    <property type="entry name" value="Ig-like_fold"/>
</dbReference>
<feature type="compositionally biased region" description="Pro residues" evidence="1">
    <location>
        <begin position="604"/>
        <end position="624"/>
    </location>
</feature>
<keyword evidence="4" id="KW-0808">Transferase</keyword>
<dbReference type="Proteomes" id="UP001174909">
    <property type="component" value="Unassembled WGS sequence"/>
</dbReference>
<keyword evidence="2" id="KW-0472">Membrane</keyword>